<proteinExistence type="predicted"/>
<dbReference type="Gene3D" id="3.40.1410.10">
    <property type="entry name" value="Chorismate lyase-like"/>
    <property type="match status" value="1"/>
</dbReference>
<dbReference type="KEGG" id="xba:C7S18_06930"/>
<dbReference type="AlphaFoldDB" id="A0A2P1PQ24"/>
<name>A0A2P1PQ24_9GAMM</name>
<protein>
    <recommendedName>
        <fullName evidence="3">Chorismate lyase</fullName>
    </recommendedName>
</protein>
<reference evidence="1 2" key="1">
    <citation type="submission" date="2018-03" db="EMBL/GenBank/DDBJ databases">
        <title>Ahniella affigens gen. nov., sp. nov., a gammaproteobacterium isolated from sandy soil near a stream.</title>
        <authorList>
            <person name="Ko Y."/>
            <person name="Kim J.-H."/>
        </authorList>
    </citation>
    <scope>NUCLEOTIDE SEQUENCE [LARGE SCALE GENOMIC DNA]</scope>
    <source>
        <strain evidence="1 2">D13</strain>
    </source>
</reference>
<keyword evidence="2" id="KW-1185">Reference proteome</keyword>
<gene>
    <name evidence="1" type="ORF">C7S18_06930</name>
</gene>
<reference evidence="1 2" key="2">
    <citation type="submission" date="2018-03" db="EMBL/GenBank/DDBJ databases">
        <authorList>
            <person name="Keele B.F."/>
        </authorList>
    </citation>
    <scope>NUCLEOTIDE SEQUENCE [LARGE SCALE GENOMIC DNA]</scope>
    <source>
        <strain evidence="1 2">D13</strain>
    </source>
</reference>
<dbReference type="OrthoDB" id="7862147at2"/>
<organism evidence="1 2">
    <name type="scientific">Ahniella affigens</name>
    <dbReference type="NCBI Taxonomy" id="2021234"/>
    <lineage>
        <taxon>Bacteria</taxon>
        <taxon>Pseudomonadati</taxon>
        <taxon>Pseudomonadota</taxon>
        <taxon>Gammaproteobacteria</taxon>
        <taxon>Lysobacterales</taxon>
        <taxon>Rhodanobacteraceae</taxon>
        <taxon>Ahniella</taxon>
    </lineage>
</organism>
<evidence type="ECO:0000313" key="1">
    <source>
        <dbReference type="EMBL" id="AVP96947.1"/>
    </source>
</evidence>
<dbReference type="EMBL" id="CP027860">
    <property type="protein sequence ID" value="AVP96947.1"/>
    <property type="molecule type" value="Genomic_DNA"/>
</dbReference>
<evidence type="ECO:0008006" key="3">
    <source>
        <dbReference type="Google" id="ProtNLM"/>
    </source>
</evidence>
<dbReference type="SUPFAM" id="SSF64288">
    <property type="entry name" value="Chorismate lyase-like"/>
    <property type="match status" value="1"/>
</dbReference>
<dbReference type="RefSeq" id="WP_106890872.1">
    <property type="nucleotide sequence ID" value="NZ_CP027860.1"/>
</dbReference>
<accession>A0A2P1PQ24</accession>
<dbReference type="InterPro" id="IPR028978">
    <property type="entry name" value="Chorismate_lyase_/UTRA_dom_sf"/>
</dbReference>
<dbReference type="Proteomes" id="UP000241074">
    <property type="component" value="Chromosome"/>
</dbReference>
<sequence length="234" mass="25609">MTHAPHAGIRLLSPTRSRSLIAGLLSVALVMGVEGKTPACADTNTVQALRTELALTQLQAELLREKSATKVLEAWCGRYQIADQPVVRAEVQTAEAKPPSAETMNRLQVQNSNEVAYRRVALRCGTVVLSEADNWYVPARLTKAMNAMLASSDVPFGKVIAELRPFRVTIDAKPLWSALDQGRVCAVQDLDSAPPPKAVLQLRALLYREDLKPFSEVHEVYQRPLLDAASQCAP</sequence>
<evidence type="ECO:0000313" key="2">
    <source>
        <dbReference type="Proteomes" id="UP000241074"/>
    </source>
</evidence>